<sequence>MNQDYFRSWAALVNEMHKPFQAMVELNIRTLQNLHYLRPEEAANWQQPNRIIDNQLKMAMENSHQMLDYMRQSFQIMENAFSSVSRELSKHQGGRPENSSFSKDKAADKNSASDSKTGSSRKSSKTEQQAASAAGNGKESKSKSSSRNSSAKMTGSASKLTASKKGTSNNSQSLKKQNSASSANRDRKSMSGNKTSEQVVRASNPTASSPNKIPAGKIAMSAAQMSSPNTKIRMPEHKHSTPNDPAAVFKRQNDKMPEPKK</sequence>
<name>A0A0W0V9N5_9GAMM</name>
<feature type="compositionally biased region" description="Polar residues" evidence="1">
    <location>
        <begin position="153"/>
        <end position="167"/>
    </location>
</feature>
<evidence type="ECO:0000256" key="1">
    <source>
        <dbReference type="SAM" id="MobiDB-lite"/>
    </source>
</evidence>
<organism evidence="2 3">
    <name type="scientific">Legionella jordanis</name>
    <dbReference type="NCBI Taxonomy" id="456"/>
    <lineage>
        <taxon>Bacteria</taxon>
        <taxon>Pseudomonadati</taxon>
        <taxon>Pseudomonadota</taxon>
        <taxon>Gammaproteobacteria</taxon>
        <taxon>Legionellales</taxon>
        <taxon>Legionellaceae</taxon>
        <taxon>Legionella</taxon>
    </lineage>
</organism>
<dbReference type="Proteomes" id="UP000055035">
    <property type="component" value="Unassembled WGS sequence"/>
</dbReference>
<proteinExistence type="predicted"/>
<dbReference type="PATRIC" id="fig|456.5.peg.1164"/>
<feature type="compositionally biased region" description="Basic and acidic residues" evidence="1">
    <location>
        <begin position="251"/>
        <end position="261"/>
    </location>
</feature>
<keyword evidence="3" id="KW-1185">Reference proteome</keyword>
<dbReference type="STRING" id="456.Ljor_1094"/>
<evidence type="ECO:0000313" key="2">
    <source>
        <dbReference type="EMBL" id="KTD16788.1"/>
    </source>
</evidence>
<accession>A0A0W0V9N5</accession>
<feature type="compositionally biased region" description="Polar residues" evidence="1">
    <location>
        <begin position="190"/>
        <end position="211"/>
    </location>
</feature>
<protein>
    <recommendedName>
        <fullName evidence="4">Phasin protein</fullName>
    </recommendedName>
</protein>
<dbReference type="RefSeq" id="WP_058470620.1">
    <property type="nucleotide sequence ID" value="NZ_CAAAIC010000002.1"/>
</dbReference>
<evidence type="ECO:0000313" key="3">
    <source>
        <dbReference type="Proteomes" id="UP000055035"/>
    </source>
</evidence>
<gene>
    <name evidence="2" type="ORF">Ljor_1094</name>
</gene>
<feature type="compositionally biased region" description="Low complexity" evidence="1">
    <location>
        <begin position="130"/>
        <end position="152"/>
    </location>
</feature>
<evidence type="ECO:0008006" key="4">
    <source>
        <dbReference type="Google" id="ProtNLM"/>
    </source>
</evidence>
<dbReference type="AlphaFoldDB" id="A0A0W0V9N5"/>
<feature type="compositionally biased region" description="Low complexity" evidence="1">
    <location>
        <begin position="112"/>
        <end position="121"/>
    </location>
</feature>
<feature type="compositionally biased region" description="Low complexity" evidence="1">
    <location>
        <begin position="168"/>
        <end position="183"/>
    </location>
</feature>
<dbReference type="EMBL" id="LNYJ01000011">
    <property type="protein sequence ID" value="KTD16788.1"/>
    <property type="molecule type" value="Genomic_DNA"/>
</dbReference>
<feature type="region of interest" description="Disordered" evidence="1">
    <location>
        <begin position="85"/>
        <end position="261"/>
    </location>
</feature>
<comment type="caution">
    <text evidence="2">The sequence shown here is derived from an EMBL/GenBank/DDBJ whole genome shotgun (WGS) entry which is preliminary data.</text>
</comment>
<reference evidence="2 3" key="1">
    <citation type="submission" date="2015-11" db="EMBL/GenBank/DDBJ databases">
        <title>Genomic analysis of 38 Legionella species identifies large and diverse effector repertoires.</title>
        <authorList>
            <person name="Burstein D."/>
            <person name="Amaro F."/>
            <person name="Zusman T."/>
            <person name="Lifshitz Z."/>
            <person name="Cohen O."/>
            <person name="Gilbert J.A."/>
            <person name="Pupko T."/>
            <person name="Shuman H.A."/>
            <person name="Segal G."/>
        </authorList>
    </citation>
    <scope>NUCLEOTIDE SEQUENCE [LARGE SCALE GENOMIC DNA]</scope>
    <source>
        <strain evidence="2 3">BL-540</strain>
    </source>
</reference>